<dbReference type="AlphaFoldDB" id="A0A2P2QE26"/>
<evidence type="ECO:0000313" key="1">
    <source>
        <dbReference type="EMBL" id="MBX65229.1"/>
    </source>
</evidence>
<proteinExistence type="predicted"/>
<reference evidence="1" key="1">
    <citation type="submission" date="2018-02" db="EMBL/GenBank/DDBJ databases">
        <title>Rhizophora mucronata_Transcriptome.</title>
        <authorList>
            <person name="Meera S.P."/>
            <person name="Sreeshan A."/>
            <person name="Augustine A."/>
        </authorList>
    </citation>
    <scope>NUCLEOTIDE SEQUENCE</scope>
    <source>
        <tissue evidence="1">Leaf</tissue>
    </source>
</reference>
<accession>A0A2P2QE26</accession>
<name>A0A2P2QE26_RHIMU</name>
<organism evidence="1">
    <name type="scientific">Rhizophora mucronata</name>
    <name type="common">Asiatic mangrove</name>
    <dbReference type="NCBI Taxonomy" id="61149"/>
    <lineage>
        <taxon>Eukaryota</taxon>
        <taxon>Viridiplantae</taxon>
        <taxon>Streptophyta</taxon>
        <taxon>Embryophyta</taxon>
        <taxon>Tracheophyta</taxon>
        <taxon>Spermatophyta</taxon>
        <taxon>Magnoliopsida</taxon>
        <taxon>eudicotyledons</taxon>
        <taxon>Gunneridae</taxon>
        <taxon>Pentapetalae</taxon>
        <taxon>rosids</taxon>
        <taxon>fabids</taxon>
        <taxon>Malpighiales</taxon>
        <taxon>Rhizophoraceae</taxon>
        <taxon>Rhizophora</taxon>
    </lineage>
</organism>
<protein>
    <submittedName>
        <fullName evidence="1">Uncharacterized protein</fullName>
    </submittedName>
</protein>
<dbReference type="EMBL" id="GGEC01084745">
    <property type="protein sequence ID" value="MBX65229.1"/>
    <property type="molecule type" value="Transcribed_RNA"/>
</dbReference>
<sequence length="51" mass="5879">MVSTFIQYSKESSQMWGSCVLGYDYMGRESLLKALFSGTIRINNHNIKLLF</sequence>